<name>A0A5B1CAG8_9BACT</name>
<proteinExistence type="predicted"/>
<evidence type="ECO:0000313" key="2">
    <source>
        <dbReference type="Proteomes" id="UP000322699"/>
    </source>
</evidence>
<reference evidence="1 2" key="1">
    <citation type="submission" date="2019-08" db="EMBL/GenBank/DDBJ databases">
        <title>Deep-cultivation of Planctomycetes and their phenomic and genomic characterization uncovers novel biology.</title>
        <authorList>
            <person name="Wiegand S."/>
            <person name="Jogler M."/>
            <person name="Boedeker C."/>
            <person name="Pinto D."/>
            <person name="Vollmers J."/>
            <person name="Rivas-Marin E."/>
            <person name="Kohn T."/>
            <person name="Peeters S.H."/>
            <person name="Heuer A."/>
            <person name="Rast P."/>
            <person name="Oberbeckmann S."/>
            <person name="Bunk B."/>
            <person name="Jeske O."/>
            <person name="Meyerdierks A."/>
            <person name="Storesund J.E."/>
            <person name="Kallscheuer N."/>
            <person name="Luecker S."/>
            <person name="Lage O.M."/>
            <person name="Pohl T."/>
            <person name="Merkel B.J."/>
            <person name="Hornburger P."/>
            <person name="Mueller R.-W."/>
            <person name="Bruemmer F."/>
            <person name="Labrenz M."/>
            <person name="Spormann A.M."/>
            <person name="Op Den Camp H."/>
            <person name="Overmann J."/>
            <person name="Amann R."/>
            <person name="Jetten M.S.M."/>
            <person name="Mascher T."/>
            <person name="Medema M.H."/>
            <person name="Devos D.P."/>
            <person name="Kaster A.-K."/>
            <person name="Ovreas L."/>
            <person name="Rohde M."/>
            <person name="Galperin M.Y."/>
            <person name="Jogler C."/>
        </authorList>
    </citation>
    <scope>NUCLEOTIDE SEQUENCE [LARGE SCALE GENOMIC DNA]</scope>
    <source>
        <strain evidence="1 2">LF1</strain>
    </source>
</reference>
<dbReference type="AlphaFoldDB" id="A0A5B1CAG8"/>
<organism evidence="1 2">
    <name type="scientific">Rubripirellula obstinata</name>
    <dbReference type="NCBI Taxonomy" id="406547"/>
    <lineage>
        <taxon>Bacteria</taxon>
        <taxon>Pseudomonadati</taxon>
        <taxon>Planctomycetota</taxon>
        <taxon>Planctomycetia</taxon>
        <taxon>Pirellulales</taxon>
        <taxon>Pirellulaceae</taxon>
        <taxon>Rubripirellula</taxon>
    </lineage>
</organism>
<sequence>MTNADASKLPNFSGKVLSISTMDDESSHDMADPRFEMQADRLFIVGTSPDGSSESNWCAGAKLAVAWDRVTDYYIFDSTDHYASAIAISRRPDVGSGD</sequence>
<comment type="caution">
    <text evidence="1">The sequence shown here is derived from an EMBL/GenBank/DDBJ whole genome shotgun (WGS) entry which is preliminary data.</text>
</comment>
<protein>
    <submittedName>
        <fullName evidence="1">Uncharacterized protein</fullName>
    </submittedName>
</protein>
<gene>
    <name evidence="1" type="ORF">LF1_00230</name>
</gene>
<dbReference type="OrthoDB" id="6400814at2"/>
<dbReference type="EMBL" id="VRLW01000001">
    <property type="protein sequence ID" value="KAA1257536.1"/>
    <property type="molecule type" value="Genomic_DNA"/>
</dbReference>
<dbReference type="Proteomes" id="UP000322699">
    <property type="component" value="Unassembled WGS sequence"/>
</dbReference>
<evidence type="ECO:0000313" key="1">
    <source>
        <dbReference type="EMBL" id="KAA1257536.1"/>
    </source>
</evidence>
<dbReference type="RefSeq" id="WP_157593990.1">
    <property type="nucleotide sequence ID" value="NZ_VRLW01000001.1"/>
</dbReference>
<keyword evidence="2" id="KW-1185">Reference proteome</keyword>
<accession>A0A5B1CAG8</accession>